<evidence type="ECO:0000313" key="2">
    <source>
        <dbReference type="EMBL" id="MEI4769861.1"/>
    </source>
</evidence>
<dbReference type="Proteomes" id="UP001364890">
    <property type="component" value="Unassembled WGS sequence"/>
</dbReference>
<feature type="transmembrane region" description="Helical" evidence="1">
    <location>
        <begin position="34"/>
        <end position="57"/>
    </location>
</feature>
<protein>
    <submittedName>
        <fullName evidence="2">YrdB family protein</fullName>
    </submittedName>
</protein>
<evidence type="ECO:0000256" key="1">
    <source>
        <dbReference type="SAM" id="Phobius"/>
    </source>
</evidence>
<reference evidence="2 3" key="1">
    <citation type="submission" date="2024-01" db="EMBL/GenBank/DDBJ databases">
        <title>Seven novel Bacillus-like species.</title>
        <authorList>
            <person name="Liu G."/>
        </authorList>
    </citation>
    <scope>NUCLEOTIDE SEQUENCE [LARGE SCALE GENOMIC DNA]</scope>
    <source>
        <strain evidence="2 3">FJAT-51614</strain>
    </source>
</reference>
<dbReference type="InterPro" id="IPR021214">
    <property type="entry name" value="DUF2568"/>
</dbReference>
<name>A0ABU8F4B7_9BACI</name>
<keyword evidence="1" id="KW-0472">Membrane</keyword>
<feature type="transmembrane region" description="Helical" evidence="1">
    <location>
        <begin position="64"/>
        <end position="86"/>
    </location>
</feature>
<sequence length="112" mass="12348">MIIAQYTVYGLFFLMELCALAAFSYWGFHLNKGWFLKLLFGIGTPLLVAIFWGAFIAPKANFPVIIPVRIILQLIIFALATASLYFSGNSKLAVIYGVVVVIGMILMYTGGC</sequence>
<dbReference type="Pfam" id="PF10823">
    <property type="entry name" value="DUF2568"/>
    <property type="match status" value="1"/>
</dbReference>
<dbReference type="RefSeq" id="WP_336497412.1">
    <property type="nucleotide sequence ID" value="NZ_JBAWSY010000005.1"/>
</dbReference>
<feature type="transmembrane region" description="Helical" evidence="1">
    <location>
        <begin position="7"/>
        <end position="28"/>
    </location>
</feature>
<comment type="caution">
    <text evidence="2">The sequence shown here is derived from an EMBL/GenBank/DDBJ whole genome shotgun (WGS) entry which is preliminary data.</text>
</comment>
<accession>A0ABU8F4B7</accession>
<evidence type="ECO:0000313" key="3">
    <source>
        <dbReference type="Proteomes" id="UP001364890"/>
    </source>
</evidence>
<keyword evidence="1" id="KW-1133">Transmembrane helix</keyword>
<feature type="transmembrane region" description="Helical" evidence="1">
    <location>
        <begin position="92"/>
        <end position="111"/>
    </location>
</feature>
<keyword evidence="3" id="KW-1185">Reference proteome</keyword>
<proteinExistence type="predicted"/>
<dbReference type="EMBL" id="JBAWSY010000005">
    <property type="protein sequence ID" value="MEI4769861.1"/>
    <property type="molecule type" value="Genomic_DNA"/>
</dbReference>
<keyword evidence="1" id="KW-0812">Transmembrane</keyword>
<organism evidence="2 3">
    <name type="scientific">Psychrobacillus mangrovi</name>
    <dbReference type="NCBI Taxonomy" id="3117745"/>
    <lineage>
        <taxon>Bacteria</taxon>
        <taxon>Bacillati</taxon>
        <taxon>Bacillota</taxon>
        <taxon>Bacilli</taxon>
        <taxon>Bacillales</taxon>
        <taxon>Bacillaceae</taxon>
        <taxon>Psychrobacillus</taxon>
    </lineage>
</organism>
<gene>
    <name evidence="2" type="ORF">WAX74_09425</name>
</gene>